<comment type="caution">
    <text evidence="1">The sequence shown here is derived from an EMBL/GenBank/DDBJ whole genome shotgun (WGS) entry which is preliminary data.</text>
</comment>
<proteinExistence type="predicted"/>
<protein>
    <recommendedName>
        <fullName evidence="3">YodN</fullName>
    </recommendedName>
</protein>
<name>A0A0M0LIB1_9BACI</name>
<evidence type="ECO:0008006" key="3">
    <source>
        <dbReference type="Google" id="ProtNLM"/>
    </source>
</evidence>
<gene>
    <name evidence="1" type="ORF">AMD01_03520</name>
</gene>
<evidence type="ECO:0000313" key="2">
    <source>
        <dbReference type="Proteomes" id="UP000037558"/>
    </source>
</evidence>
<dbReference type="RefSeq" id="WP_053399988.1">
    <property type="nucleotide sequence ID" value="NZ_LILC01000002.1"/>
</dbReference>
<sequence>MMADTNPKFQIGDTVVITIYGTVGVITDIKIMDGLFVYEVNDSEGLFLEETIELLDEYNGKVLIQEKLELEYQFFFGDVVNVENYGQDLFKVIGIRTEIWRYQEDAWEDVIYELSRISDGEWLEASEEELLLISPHDQSDQYLQSVDMLYLGKEINKTELLPAMKKSNDYEKEHKRILKERSEIIDGLLDVYNDYFLLHQMFEDDEYVEVMDLVMKHLSKISKERS</sequence>
<accession>A0A0M0LIB1</accession>
<organism evidence="1 2">
    <name type="scientific">Priestia koreensis</name>
    <dbReference type="NCBI Taxonomy" id="284581"/>
    <lineage>
        <taxon>Bacteria</taxon>
        <taxon>Bacillati</taxon>
        <taxon>Bacillota</taxon>
        <taxon>Bacilli</taxon>
        <taxon>Bacillales</taxon>
        <taxon>Bacillaceae</taxon>
        <taxon>Priestia</taxon>
    </lineage>
</organism>
<dbReference type="PATRIC" id="fig|284581.3.peg.997"/>
<evidence type="ECO:0000313" key="1">
    <source>
        <dbReference type="EMBL" id="KOO50815.1"/>
    </source>
</evidence>
<dbReference type="OrthoDB" id="2629010at2"/>
<dbReference type="AlphaFoldDB" id="A0A0M0LIB1"/>
<keyword evidence="2" id="KW-1185">Reference proteome</keyword>
<reference evidence="2" key="1">
    <citation type="submission" date="2015-08" db="EMBL/GenBank/DDBJ databases">
        <title>Fjat-14210 dsm16467.</title>
        <authorList>
            <person name="Liu B."/>
            <person name="Wang J."/>
            <person name="Zhu Y."/>
            <person name="Liu G."/>
            <person name="Chen Q."/>
            <person name="Chen Z."/>
            <person name="Lan J."/>
            <person name="Che J."/>
            <person name="Ge C."/>
            <person name="Shi H."/>
            <person name="Pan Z."/>
            <person name="Liu X."/>
        </authorList>
    </citation>
    <scope>NUCLEOTIDE SEQUENCE [LARGE SCALE GENOMIC DNA]</scope>
    <source>
        <strain evidence="2">DSM 16467</strain>
    </source>
</reference>
<dbReference type="EMBL" id="LILC01000002">
    <property type="protein sequence ID" value="KOO50815.1"/>
    <property type="molecule type" value="Genomic_DNA"/>
</dbReference>
<dbReference type="Proteomes" id="UP000037558">
    <property type="component" value="Unassembled WGS sequence"/>
</dbReference>